<reference evidence="1" key="1">
    <citation type="journal article" date="2022" name="bioRxiv">
        <title>Sequencing and chromosome-scale assembly of the giantPleurodeles waltlgenome.</title>
        <authorList>
            <person name="Brown T."/>
            <person name="Elewa A."/>
            <person name="Iarovenko S."/>
            <person name="Subramanian E."/>
            <person name="Araus A.J."/>
            <person name="Petzold A."/>
            <person name="Susuki M."/>
            <person name="Suzuki K.-i.T."/>
            <person name="Hayashi T."/>
            <person name="Toyoda A."/>
            <person name="Oliveira C."/>
            <person name="Osipova E."/>
            <person name="Leigh N.D."/>
            <person name="Simon A."/>
            <person name="Yun M.H."/>
        </authorList>
    </citation>
    <scope>NUCLEOTIDE SEQUENCE</scope>
    <source>
        <strain evidence="1">20211129_DDA</strain>
        <tissue evidence="1">Liver</tissue>
    </source>
</reference>
<sequence length="340" mass="36820">MQILYLAEAPDSMSFQSQPHRLTFCLLDGVARPYQTFPAAMPSDLLYVLCETPGWAGYHTRCLESITDFAIIIGQDDAAPLPRLVECGAGAVLGARPSLADGPPWLAAPALRLLRPRVRAGLAAASRARCPSPQNGRRRPPRPLAALLIAGLQGDGINGDVAHYGKNKHGLSDMVRRYCCLGNYSSRYNNFPCRGPGGARSARALLTGEEVFAAPLWAVARDQRGTPGVFRGRVAGECGREGLFEEALRGPVTHGIYTRDVVIGRSLLPCIDATKAYNETELIKPLLAFEKDQKYQSSQMDMWAESANAGGSGVEFKVPGAERLYCIQPVDLFERPHAVG</sequence>
<gene>
    <name evidence="1" type="ORF">NDU88_001236</name>
</gene>
<comment type="caution">
    <text evidence="1">The sequence shown here is derived from an EMBL/GenBank/DDBJ whole genome shotgun (WGS) entry which is preliminary data.</text>
</comment>
<dbReference type="AlphaFoldDB" id="A0AAV7V8Z4"/>
<dbReference type="EMBL" id="JANPWB010000003">
    <property type="protein sequence ID" value="KAJ1197376.1"/>
    <property type="molecule type" value="Genomic_DNA"/>
</dbReference>
<accession>A0AAV7V8Z4</accession>
<dbReference type="Proteomes" id="UP001066276">
    <property type="component" value="Chromosome 2_1"/>
</dbReference>
<evidence type="ECO:0000313" key="1">
    <source>
        <dbReference type="EMBL" id="KAJ1197376.1"/>
    </source>
</evidence>
<evidence type="ECO:0000313" key="2">
    <source>
        <dbReference type="Proteomes" id="UP001066276"/>
    </source>
</evidence>
<organism evidence="1 2">
    <name type="scientific">Pleurodeles waltl</name>
    <name type="common">Iberian ribbed newt</name>
    <dbReference type="NCBI Taxonomy" id="8319"/>
    <lineage>
        <taxon>Eukaryota</taxon>
        <taxon>Metazoa</taxon>
        <taxon>Chordata</taxon>
        <taxon>Craniata</taxon>
        <taxon>Vertebrata</taxon>
        <taxon>Euteleostomi</taxon>
        <taxon>Amphibia</taxon>
        <taxon>Batrachia</taxon>
        <taxon>Caudata</taxon>
        <taxon>Salamandroidea</taxon>
        <taxon>Salamandridae</taxon>
        <taxon>Pleurodelinae</taxon>
        <taxon>Pleurodeles</taxon>
    </lineage>
</organism>
<keyword evidence="2" id="KW-1185">Reference proteome</keyword>
<name>A0AAV7V8Z4_PLEWA</name>
<protein>
    <submittedName>
        <fullName evidence="1">Uncharacterized protein</fullName>
    </submittedName>
</protein>
<proteinExistence type="predicted"/>